<name>A0A098Y1I0_9ACTN</name>
<organism evidence="1 2">
    <name type="scientific">Modestobacter caceresii</name>
    <dbReference type="NCBI Taxonomy" id="1522368"/>
    <lineage>
        <taxon>Bacteria</taxon>
        <taxon>Bacillati</taxon>
        <taxon>Actinomycetota</taxon>
        <taxon>Actinomycetes</taxon>
        <taxon>Geodermatophilales</taxon>
        <taxon>Geodermatophilaceae</taxon>
        <taxon>Modestobacter</taxon>
    </lineage>
</organism>
<dbReference type="AlphaFoldDB" id="A0A098Y1I0"/>
<dbReference type="STRING" id="1522368.IN07_24120"/>
<evidence type="ECO:0008006" key="3">
    <source>
        <dbReference type="Google" id="ProtNLM"/>
    </source>
</evidence>
<sequence length="486" mass="51452">MPLALCASISSLALVAGCGADGGAAAEEEAEVSVGPAVPAYVSRPDLTAPDIEVTTAAAAPEADGSVVLLGPKSEGAPLNGVLIVDETGEPIWIHSTESRSYDVRVQELDGEPVLTWWQGTSPVVGMGLGQFVVVDDSYREIATITTGDDVEPGQADIHEGRLTSDGTALIAAYVKEQIDLTPVGGPEDGWVWDNVVQEVDVDTGEVLFSWRSLDHVPLEATKSEFSDDGGTEEEPFDYFHVNSVAEDADGSLLISARNTWGVYDVDRESGEVLWTLGGEESDFDLGDGVEFAWQHDAERQADGTLTLFDNQSEPDIGPTSRGLRLALDEQAGTATLVTEYLPPDPDRLAGSQGSLEVLPNGNVFIGWGSRPYYSEFDADGTLLWDAALGSGDNYRAYRAEWSATPADPPDAVLEDGAVYVSWNGATEVASWRLVAGEDEVAAEAGEPVARSGFETRLPVDGDPAYLAVEALDAEGRVLGSTVPSD</sequence>
<gene>
    <name evidence="1" type="ORF">IN07_24120</name>
</gene>
<dbReference type="Pfam" id="PF14269">
    <property type="entry name" value="Arylsulfotran_2"/>
    <property type="match status" value="1"/>
</dbReference>
<evidence type="ECO:0000313" key="2">
    <source>
        <dbReference type="Proteomes" id="UP000029713"/>
    </source>
</evidence>
<dbReference type="PANTHER" id="PTHR35340">
    <property type="entry name" value="PQQ ENZYME REPEAT PROTEIN-RELATED"/>
    <property type="match status" value="1"/>
</dbReference>
<proteinExistence type="predicted"/>
<protein>
    <recommendedName>
        <fullName evidence="3">ArsR family transcriptional regulator</fullName>
    </recommendedName>
</protein>
<comment type="caution">
    <text evidence="1">The sequence shown here is derived from an EMBL/GenBank/DDBJ whole genome shotgun (WGS) entry which is preliminary data.</text>
</comment>
<keyword evidence="2" id="KW-1185">Reference proteome</keyword>
<dbReference type="SUPFAM" id="SSF50998">
    <property type="entry name" value="Quinoprotein alcohol dehydrogenase-like"/>
    <property type="match status" value="1"/>
</dbReference>
<dbReference type="InterPro" id="IPR039535">
    <property type="entry name" value="ASST-like"/>
</dbReference>
<dbReference type="InterPro" id="IPR011047">
    <property type="entry name" value="Quinoprotein_ADH-like_sf"/>
</dbReference>
<dbReference type="PANTHER" id="PTHR35340:SF6">
    <property type="entry name" value="ASST-DOMAIN-CONTAINING PROTEIN"/>
    <property type="match status" value="1"/>
</dbReference>
<dbReference type="SUPFAM" id="SSF63829">
    <property type="entry name" value="Calcium-dependent phosphotriesterase"/>
    <property type="match status" value="1"/>
</dbReference>
<dbReference type="Proteomes" id="UP000029713">
    <property type="component" value="Unassembled WGS sequence"/>
</dbReference>
<reference evidence="1 2" key="1">
    <citation type="submission" date="2014-07" db="EMBL/GenBank/DDBJ databases">
        <title>Biosystematic studies on Modestobacter strains isolated from extreme hyper-arid desert soil and from historic building.</title>
        <authorList>
            <person name="Bukarasam K."/>
            <person name="Bull A."/>
            <person name="Girard G."/>
            <person name="van Wezel G."/>
            <person name="Goodfellow M."/>
        </authorList>
    </citation>
    <scope>NUCLEOTIDE SEQUENCE [LARGE SCALE GENOMIC DNA]</scope>
    <source>
        <strain evidence="1 2">KNN45-2b</strain>
    </source>
</reference>
<evidence type="ECO:0000313" key="1">
    <source>
        <dbReference type="EMBL" id="KGH43228.1"/>
    </source>
</evidence>
<accession>A0A098Y1I0</accession>
<dbReference type="InterPro" id="IPR053143">
    <property type="entry name" value="Arylsulfate_ST"/>
</dbReference>
<dbReference type="EMBL" id="JPMX01000139">
    <property type="protein sequence ID" value="KGH43228.1"/>
    <property type="molecule type" value="Genomic_DNA"/>
</dbReference>